<reference evidence="2" key="1">
    <citation type="submission" date="2022-04" db="EMBL/GenBank/DDBJ databases">
        <title>Roseibium sp. CAU 1639 isolated from mud.</title>
        <authorList>
            <person name="Kim W."/>
        </authorList>
    </citation>
    <scope>NUCLEOTIDE SEQUENCE</scope>
    <source>
        <strain evidence="2">CAU 1639</strain>
    </source>
</reference>
<keyword evidence="3" id="KW-1185">Reference proteome</keyword>
<dbReference type="SUPFAM" id="SSF53850">
    <property type="entry name" value="Periplasmic binding protein-like II"/>
    <property type="match status" value="1"/>
</dbReference>
<comment type="caution">
    <text evidence="2">The sequence shown here is derived from an EMBL/GenBank/DDBJ whole genome shotgun (WGS) entry which is preliminary data.</text>
</comment>
<dbReference type="Proteomes" id="UP001431221">
    <property type="component" value="Unassembled WGS sequence"/>
</dbReference>
<feature type="chain" id="PRO_5047410515" evidence="1">
    <location>
        <begin position="36"/>
        <end position="288"/>
    </location>
</feature>
<gene>
    <name evidence="2" type="ORF">M0H32_11030</name>
</gene>
<protein>
    <submittedName>
        <fullName evidence="2">Transporter substrate-binding domain-containing protein</fullName>
    </submittedName>
</protein>
<dbReference type="PANTHER" id="PTHR38834:SF3">
    <property type="entry name" value="SOLUTE-BINDING PROTEIN FAMILY 3_N-TERMINAL DOMAIN-CONTAINING PROTEIN"/>
    <property type="match status" value="1"/>
</dbReference>
<dbReference type="PANTHER" id="PTHR38834">
    <property type="entry name" value="PERIPLASMIC SUBSTRATE BINDING PROTEIN FAMILY 3"/>
    <property type="match status" value="1"/>
</dbReference>
<dbReference type="EMBL" id="JALNMJ010000006">
    <property type="protein sequence ID" value="MCK7612696.1"/>
    <property type="molecule type" value="Genomic_DNA"/>
</dbReference>
<sequence>MTRFPGNFARIVSAYATLKAAALAAALFVSCLAGAPAGAGDIRFLTLEEPPTNYLEDGKIVGTTVDLVREMARLLGEIPEIDFLPPARAFLLAQSTPDRMLFTAAFTPEREALGYRAIGPVISRRHLLYARKGSNLKITDVEDLVAQGLTISGMDADWRTAFLKDAGAVVETTPEHLLNLKKLVAERTDLWISSDIEAPAILAEAGVDPSAVEVAYVLRTAPSYILVSKGTEPDRVARWRGAFEALSTDADFLERMTAKWSGKLDMELGFAPAKGFFVKAAARDDTRS</sequence>
<keyword evidence="1" id="KW-0732">Signal</keyword>
<dbReference type="PROSITE" id="PS51257">
    <property type="entry name" value="PROKAR_LIPOPROTEIN"/>
    <property type="match status" value="1"/>
</dbReference>
<organism evidence="2 3">
    <name type="scientific">Roseibium sediminicola</name>
    <dbReference type="NCBI Taxonomy" id="2933272"/>
    <lineage>
        <taxon>Bacteria</taxon>
        <taxon>Pseudomonadati</taxon>
        <taxon>Pseudomonadota</taxon>
        <taxon>Alphaproteobacteria</taxon>
        <taxon>Hyphomicrobiales</taxon>
        <taxon>Stappiaceae</taxon>
        <taxon>Roseibium</taxon>
    </lineage>
</organism>
<evidence type="ECO:0000256" key="1">
    <source>
        <dbReference type="SAM" id="SignalP"/>
    </source>
</evidence>
<dbReference type="Gene3D" id="3.40.190.10">
    <property type="entry name" value="Periplasmic binding protein-like II"/>
    <property type="match status" value="2"/>
</dbReference>
<accession>A0ABT0GTC3</accession>
<proteinExistence type="predicted"/>
<dbReference type="RefSeq" id="WP_248153848.1">
    <property type="nucleotide sequence ID" value="NZ_JALNMJ010000006.1"/>
</dbReference>
<evidence type="ECO:0000313" key="2">
    <source>
        <dbReference type="EMBL" id="MCK7612696.1"/>
    </source>
</evidence>
<evidence type="ECO:0000313" key="3">
    <source>
        <dbReference type="Proteomes" id="UP001431221"/>
    </source>
</evidence>
<feature type="signal peptide" evidence="1">
    <location>
        <begin position="1"/>
        <end position="35"/>
    </location>
</feature>
<name>A0ABT0GTC3_9HYPH</name>